<dbReference type="CDD" id="cd03811">
    <property type="entry name" value="GT4_GT28_WabH-like"/>
    <property type="match status" value="1"/>
</dbReference>
<reference evidence="3 4" key="1">
    <citation type="submission" date="2020-08" db="EMBL/GenBank/DDBJ databases">
        <title>A Genomic Blueprint of the Chicken Gut Microbiome.</title>
        <authorList>
            <person name="Gilroy R."/>
            <person name="Ravi A."/>
            <person name="Getino M."/>
            <person name="Pursley I."/>
            <person name="Horton D.L."/>
            <person name="Alikhan N.-F."/>
            <person name="Baker D."/>
            <person name="Gharbi K."/>
            <person name="Hall N."/>
            <person name="Watson M."/>
            <person name="Adriaenssens E.M."/>
            <person name="Foster-Nyarko E."/>
            <person name="Jarju S."/>
            <person name="Secka A."/>
            <person name="Antonio M."/>
            <person name="Oren A."/>
            <person name="Chaudhuri R."/>
            <person name="La Ragione R.M."/>
            <person name="Hildebrand F."/>
            <person name="Pallen M.J."/>
        </authorList>
    </citation>
    <scope>NUCLEOTIDE SEQUENCE [LARGE SCALE GENOMIC DNA]</scope>
    <source>
        <strain evidence="3 4">Sa1CVN1</strain>
    </source>
</reference>
<protein>
    <submittedName>
        <fullName evidence="3">Glycosyltransferase</fullName>
    </submittedName>
</protein>
<dbReference type="Pfam" id="PF13439">
    <property type="entry name" value="Glyco_transf_4"/>
    <property type="match status" value="1"/>
</dbReference>
<dbReference type="InterPro" id="IPR001296">
    <property type="entry name" value="Glyco_trans_1"/>
</dbReference>
<name>A0ABR8Y815_9BACT</name>
<dbReference type="Pfam" id="PF00534">
    <property type="entry name" value="Glycos_transf_1"/>
    <property type="match status" value="1"/>
</dbReference>
<organism evidence="3 4">
    <name type="scientific">Phocaeicola intestinalis</name>
    <dbReference type="NCBI Taxonomy" id="2762212"/>
    <lineage>
        <taxon>Bacteria</taxon>
        <taxon>Pseudomonadati</taxon>
        <taxon>Bacteroidota</taxon>
        <taxon>Bacteroidia</taxon>
        <taxon>Bacteroidales</taxon>
        <taxon>Bacteroidaceae</taxon>
        <taxon>Phocaeicola</taxon>
    </lineage>
</organism>
<accession>A0ABR8Y815</accession>
<dbReference type="Gene3D" id="3.40.50.2000">
    <property type="entry name" value="Glycogen Phosphorylase B"/>
    <property type="match status" value="2"/>
</dbReference>
<gene>
    <name evidence="3" type="ORF">H9625_07815</name>
</gene>
<keyword evidence="4" id="KW-1185">Reference proteome</keyword>
<evidence type="ECO:0000313" key="3">
    <source>
        <dbReference type="EMBL" id="MBD8040350.1"/>
    </source>
</evidence>
<feature type="domain" description="Glycosyltransferase subfamily 4-like N-terminal" evidence="2">
    <location>
        <begin position="13"/>
        <end position="168"/>
    </location>
</feature>
<dbReference type="InterPro" id="IPR028098">
    <property type="entry name" value="Glyco_trans_4-like_N"/>
</dbReference>
<dbReference type="Proteomes" id="UP000620874">
    <property type="component" value="Unassembled WGS sequence"/>
</dbReference>
<dbReference type="RefSeq" id="WP_087210556.1">
    <property type="nucleotide sequence ID" value="NZ_JACSPP010000019.1"/>
</dbReference>
<dbReference type="SUPFAM" id="SSF53756">
    <property type="entry name" value="UDP-Glycosyltransferase/glycogen phosphorylase"/>
    <property type="match status" value="1"/>
</dbReference>
<evidence type="ECO:0000313" key="4">
    <source>
        <dbReference type="Proteomes" id="UP000620874"/>
    </source>
</evidence>
<sequence length="353" mass="40065">MRRKALFFLPSSIGGAERMTITIGKMLPKDEFEVKFIIVGRNSGSIGCFIPSEYATEFLHISNVWDFFTFKIMRIMRRERPHVVFCSLMVYNSRVALAAHLTGGVKIVVRNNNDFTQMRKDKLLLCKATYPFANVIIAQQEEMKQDIINHIPKVADKVVVLQNPVDVSTIKAKANAPSPFPLDIRQNGCNYVCVARFAYAKGQDVLAKAFAILAKRNKDAHLYFVGKYDENDRYYKKVKQLVTDTGLDNRVHFVGFDDDPYRWMRHCNCLVLPSRREGLPNVLIEAQYLGIPVAATVSLPVIRRIVKEGVNGYTVPSNNPQALAEAMEKAIKLHDVPVTYKSAEPSEFVELFR</sequence>
<dbReference type="EMBL" id="JACSPP010000019">
    <property type="protein sequence ID" value="MBD8040350.1"/>
    <property type="molecule type" value="Genomic_DNA"/>
</dbReference>
<comment type="caution">
    <text evidence="3">The sequence shown here is derived from an EMBL/GenBank/DDBJ whole genome shotgun (WGS) entry which is preliminary data.</text>
</comment>
<evidence type="ECO:0000259" key="1">
    <source>
        <dbReference type="Pfam" id="PF00534"/>
    </source>
</evidence>
<evidence type="ECO:0000259" key="2">
    <source>
        <dbReference type="Pfam" id="PF13439"/>
    </source>
</evidence>
<proteinExistence type="predicted"/>
<dbReference type="PANTHER" id="PTHR12526">
    <property type="entry name" value="GLYCOSYLTRANSFERASE"/>
    <property type="match status" value="1"/>
</dbReference>
<feature type="domain" description="Glycosyl transferase family 1" evidence="1">
    <location>
        <begin position="191"/>
        <end position="334"/>
    </location>
</feature>
<dbReference type="PANTHER" id="PTHR12526:SF630">
    <property type="entry name" value="GLYCOSYLTRANSFERASE"/>
    <property type="match status" value="1"/>
</dbReference>